<evidence type="ECO:0000256" key="1">
    <source>
        <dbReference type="ARBA" id="ARBA00022516"/>
    </source>
</evidence>
<evidence type="ECO:0000313" key="6">
    <source>
        <dbReference type="Proteomes" id="UP001595617"/>
    </source>
</evidence>
<name>A0ABV7ZU21_9GAMM</name>
<evidence type="ECO:0000256" key="3">
    <source>
        <dbReference type="ARBA" id="ARBA00023098"/>
    </source>
</evidence>
<evidence type="ECO:0000313" key="5">
    <source>
        <dbReference type="EMBL" id="MFC3852059.1"/>
    </source>
</evidence>
<keyword evidence="3" id="KW-0443">Lipid metabolism</keyword>
<accession>A0ABV7ZU21</accession>
<organism evidence="5 6">
    <name type="scientific">Saccharospirillum mangrovi</name>
    <dbReference type="NCBI Taxonomy" id="2161747"/>
    <lineage>
        <taxon>Bacteria</taxon>
        <taxon>Pseudomonadati</taxon>
        <taxon>Pseudomonadota</taxon>
        <taxon>Gammaproteobacteria</taxon>
        <taxon>Oceanospirillales</taxon>
        <taxon>Saccharospirillaceae</taxon>
        <taxon>Saccharospirillum</taxon>
    </lineage>
</organism>
<comment type="caution">
    <text evidence="5">The sequence shown here is derived from an EMBL/GenBank/DDBJ whole genome shotgun (WGS) entry which is preliminary data.</text>
</comment>
<keyword evidence="1" id="KW-0444">Lipid biosynthesis</keyword>
<dbReference type="Proteomes" id="UP001595617">
    <property type="component" value="Unassembled WGS sequence"/>
</dbReference>
<protein>
    <submittedName>
        <fullName evidence="5">ACP phosphodiesterase</fullName>
    </submittedName>
</protein>
<reference evidence="6" key="1">
    <citation type="journal article" date="2019" name="Int. J. Syst. Evol. Microbiol.">
        <title>The Global Catalogue of Microorganisms (GCM) 10K type strain sequencing project: providing services to taxonomists for standard genome sequencing and annotation.</title>
        <authorList>
            <consortium name="The Broad Institute Genomics Platform"/>
            <consortium name="The Broad Institute Genome Sequencing Center for Infectious Disease"/>
            <person name="Wu L."/>
            <person name="Ma J."/>
        </authorList>
    </citation>
    <scope>NUCLEOTIDE SEQUENCE [LARGE SCALE GENOMIC DNA]</scope>
    <source>
        <strain evidence="6">IBRC 10765</strain>
    </source>
</reference>
<dbReference type="PANTHER" id="PTHR38764:SF1">
    <property type="entry name" value="ACYL CARRIER PROTEIN PHOSPHODIESTERASE"/>
    <property type="match status" value="1"/>
</dbReference>
<keyword evidence="4" id="KW-0275">Fatty acid biosynthesis</keyword>
<dbReference type="PANTHER" id="PTHR38764">
    <property type="entry name" value="ACYL CARRIER PROTEIN PHOSPHODIESTERASE"/>
    <property type="match status" value="1"/>
</dbReference>
<proteinExistence type="predicted"/>
<keyword evidence="6" id="KW-1185">Reference proteome</keyword>
<keyword evidence="4" id="KW-0276">Fatty acid metabolism</keyword>
<dbReference type="InterPro" id="IPR007431">
    <property type="entry name" value="ACP_PD"/>
</dbReference>
<evidence type="ECO:0000256" key="4">
    <source>
        <dbReference type="ARBA" id="ARBA00023160"/>
    </source>
</evidence>
<sequence>MNYLAHLYFSDLTPDSCVGQLLPDCMAQRQLPDSVSDELARHIALHQFIDRFTDQHPDVLALKAQFQPPYRRFAGVLIDVFFDHVLAREWQQWHVQPIELFAHQVYAALADYQGPENDRLNALRHALLSHRWLPGYAYPLGVERALQGLDRRSRFKTPLAEAHQLLPDMYPEIATRFSSFFPELRAAVAAQKQHQ</sequence>
<gene>
    <name evidence="5" type="ORF">ACFOOG_04345</name>
</gene>
<dbReference type="Pfam" id="PF04336">
    <property type="entry name" value="ACP_PD"/>
    <property type="match status" value="1"/>
</dbReference>
<dbReference type="RefSeq" id="WP_380693765.1">
    <property type="nucleotide sequence ID" value="NZ_JBHRYR010000002.1"/>
</dbReference>
<dbReference type="EMBL" id="JBHRYR010000002">
    <property type="protein sequence ID" value="MFC3852059.1"/>
    <property type="molecule type" value="Genomic_DNA"/>
</dbReference>
<evidence type="ECO:0000256" key="2">
    <source>
        <dbReference type="ARBA" id="ARBA00022801"/>
    </source>
</evidence>
<keyword evidence="2" id="KW-0378">Hydrolase</keyword>